<sequence>MAINQEWVQLTDNSKRRIAQILDGSMLVEMAFEHPVDENSAIATHKHFHEQITYIKKGTFKFLIIHENGEQEERIVNEGDTLALRSNVEHGCIPLAENSIFMDFFNPIRVDLL</sequence>
<dbReference type="AlphaFoldDB" id="A0A1T4JQ63"/>
<dbReference type="InterPro" id="IPR014710">
    <property type="entry name" value="RmlC-like_jellyroll"/>
</dbReference>
<dbReference type="EMBL" id="FUWO01000002">
    <property type="protein sequence ID" value="SJZ32340.1"/>
    <property type="molecule type" value="Genomic_DNA"/>
</dbReference>
<reference evidence="2" key="1">
    <citation type="submission" date="2017-02" db="EMBL/GenBank/DDBJ databases">
        <authorList>
            <person name="Varghese N."/>
            <person name="Submissions S."/>
        </authorList>
    </citation>
    <scope>NUCLEOTIDE SEQUENCE [LARGE SCALE GENOMIC DNA]</scope>
    <source>
        <strain evidence="2">DSM 15739</strain>
    </source>
</reference>
<gene>
    <name evidence="1" type="ORF">SAMN02746011_00293</name>
</gene>
<dbReference type="SUPFAM" id="SSF51182">
    <property type="entry name" value="RmlC-like cupins"/>
    <property type="match status" value="1"/>
</dbReference>
<protein>
    <submittedName>
        <fullName evidence="1">Cupin domain protein</fullName>
    </submittedName>
</protein>
<organism evidence="1 2">
    <name type="scientific">Globicatella sulfidifaciens DSM 15739</name>
    <dbReference type="NCBI Taxonomy" id="1121925"/>
    <lineage>
        <taxon>Bacteria</taxon>
        <taxon>Bacillati</taxon>
        <taxon>Bacillota</taxon>
        <taxon>Bacilli</taxon>
        <taxon>Lactobacillales</taxon>
        <taxon>Aerococcaceae</taxon>
        <taxon>Globicatella</taxon>
    </lineage>
</organism>
<dbReference type="Gene3D" id="2.60.120.10">
    <property type="entry name" value="Jelly Rolls"/>
    <property type="match status" value="1"/>
</dbReference>
<dbReference type="RefSeq" id="WP_078755150.1">
    <property type="nucleotide sequence ID" value="NZ_FUWO01000002.1"/>
</dbReference>
<accession>A0A1T4JQ63</accession>
<keyword evidence="2" id="KW-1185">Reference proteome</keyword>
<dbReference type="Proteomes" id="UP000189941">
    <property type="component" value="Unassembled WGS sequence"/>
</dbReference>
<evidence type="ECO:0000313" key="1">
    <source>
        <dbReference type="EMBL" id="SJZ32340.1"/>
    </source>
</evidence>
<dbReference type="OrthoDB" id="9811153at2"/>
<name>A0A1T4JQ63_9LACT</name>
<dbReference type="InterPro" id="IPR011051">
    <property type="entry name" value="RmlC_Cupin_sf"/>
</dbReference>
<evidence type="ECO:0000313" key="2">
    <source>
        <dbReference type="Proteomes" id="UP000189941"/>
    </source>
</evidence>
<dbReference type="STRING" id="1121925.SAMN02746011_00293"/>
<proteinExistence type="predicted"/>